<dbReference type="NCBIfam" id="NF040941">
    <property type="entry name" value="GGGWT_bact"/>
    <property type="match status" value="1"/>
</dbReference>
<dbReference type="KEGG" id="aten:116295240"/>
<dbReference type="SMART" id="SM00186">
    <property type="entry name" value="FBG"/>
    <property type="match status" value="1"/>
</dbReference>
<dbReference type="Proteomes" id="UP000515163">
    <property type="component" value="Unplaced"/>
</dbReference>
<feature type="signal peptide" evidence="2">
    <location>
        <begin position="1"/>
        <end position="33"/>
    </location>
</feature>
<dbReference type="PROSITE" id="PS51406">
    <property type="entry name" value="FIBRINOGEN_C_2"/>
    <property type="match status" value="1"/>
</dbReference>
<feature type="chain" id="PRO_5028029171" evidence="2">
    <location>
        <begin position="34"/>
        <end position="258"/>
    </location>
</feature>
<keyword evidence="1" id="KW-1015">Disulfide bond</keyword>
<dbReference type="Pfam" id="PF00147">
    <property type="entry name" value="Fibrinogen_C"/>
    <property type="match status" value="1"/>
</dbReference>
<dbReference type="Gene3D" id="3.90.215.10">
    <property type="entry name" value="Gamma Fibrinogen, chain A, domain 1"/>
    <property type="match status" value="1"/>
</dbReference>
<dbReference type="OrthoDB" id="5967688at2759"/>
<protein>
    <submittedName>
        <fullName evidence="5">Fibrinogen C domain-containing protein 1-like</fullName>
    </submittedName>
</protein>
<accession>A0A6P8HTW8</accession>
<dbReference type="RefSeq" id="XP_031558871.1">
    <property type="nucleotide sequence ID" value="XM_031703011.1"/>
</dbReference>
<evidence type="ECO:0000313" key="4">
    <source>
        <dbReference type="Proteomes" id="UP000515163"/>
    </source>
</evidence>
<evidence type="ECO:0000256" key="2">
    <source>
        <dbReference type="SAM" id="SignalP"/>
    </source>
</evidence>
<keyword evidence="2" id="KW-0732">Signal</keyword>
<dbReference type="InterPro" id="IPR050373">
    <property type="entry name" value="Fibrinogen_C-term_domain"/>
</dbReference>
<keyword evidence="4" id="KW-1185">Reference proteome</keyword>
<proteinExistence type="predicted"/>
<name>A0A6P8HTW8_ACTTE</name>
<dbReference type="PANTHER" id="PTHR19143">
    <property type="entry name" value="FIBRINOGEN/TENASCIN/ANGIOPOEITIN"/>
    <property type="match status" value="1"/>
</dbReference>
<dbReference type="AlphaFoldDB" id="A0A6P8HTW8"/>
<dbReference type="SUPFAM" id="SSF56496">
    <property type="entry name" value="Fibrinogen C-terminal domain-like"/>
    <property type="match status" value="1"/>
</dbReference>
<dbReference type="InterPro" id="IPR036056">
    <property type="entry name" value="Fibrinogen-like_C"/>
</dbReference>
<dbReference type="GeneID" id="116295240"/>
<dbReference type="InterPro" id="IPR020837">
    <property type="entry name" value="Fibrinogen_CS"/>
</dbReference>
<dbReference type="GO" id="GO:0005615">
    <property type="term" value="C:extracellular space"/>
    <property type="evidence" value="ECO:0007669"/>
    <property type="project" value="TreeGrafter"/>
</dbReference>
<dbReference type="InParanoid" id="A0A6P8HTW8"/>
<dbReference type="CDD" id="cd00087">
    <property type="entry name" value="FReD"/>
    <property type="match status" value="1"/>
</dbReference>
<evidence type="ECO:0000259" key="3">
    <source>
        <dbReference type="PROSITE" id="PS51406"/>
    </source>
</evidence>
<dbReference type="InterPro" id="IPR002181">
    <property type="entry name" value="Fibrinogen_a/b/g_C_dom"/>
</dbReference>
<evidence type="ECO:0000256" key="1">
    <source>
        <dbReference type="ARBA" id="ARBA00023157"/>
    </source>
</evidence>
<reference evidence="5" key="1">
    <citation type="submission" date="2025-08" db="UniProtKB">
        <authorList>
            <consortium name="RefSeq"/>
        </authorList>
    </citation>
    <scope>IDENTIFICATION</scope>
    <source>
        <tissue evidence="5">Tentacle</tissue>
    </source>
</reference>
<feature type="domain" description="Fibrinogen C-terminal" evidence="3">
    <location>
        <begin position="36"/>
        <end position="258"/>
    </location>
</feature>
<dbReference type="FunFam" id="3.90.215.10:FF:000001">
    <property type="entry name" value="Tenascin isoform 1"/>
    <property type="match status" value="1"/>
</dbReference>
<sequence length="258" mass="29896">MPDSKRSPWPSSSSMIIIMIFVLLCLGDLEVQARRHQNQKDFKDCSEIYKSGERRSGVYTVNPYGSGGPFEVYCDMTTDGGGWTMFQRRQDGSVDFYRTWDEYKTGFGNLTGEFWLGNEKIHRLTSRPARWHPMLRVDLEDWDGAKVYAKYGSFMIRSESQKYTMNILANLYSGTASDSLALYHRNLPFTTKDRDNDKHCLTNCARKHSGAWWYSYCYASNLNGKYLGNATGGEGVVWWYYKNDNRSLKFSEMKLKPH</sequence>
<dbReference type="InterPro" id="IPR014716">
    <property type="entry name" value="Fibrinogen_a/b/g_C_1"/>
</dbReference>
<gene>
    <name evidence="5" type="primary">LOC116295240</name>
</gene>
<organism evidence="4 5">
    <name type="scientific">Actinia tenebrosa</name>
    <name type="common">Australian red waratah sea anemone</name>
    <dbReference type="NCBI Taxonomy" id="6105"/>
    <lineage>
        <taxon>Eukaryota</taxon>
        <taxon>Metazoa</taxon>
        <taxon>Cnidaria</taxon>
        <taxon>Anthozoa</taxon>
        <taxon>Hexacorallia</taxon>
        <taxon>Actiniaria</taxon>
        <taxon>Actiniidae</taxon>
        <taxon>Actinia</taxon>
    </lineage>
</organism>
<dbReference type="PANTHER" id="PTHR19143:SF459">
    <property type="entry name" value="FIBRINOGEN C-TERMINAL DOMAIN-CONTAINING PROTEIN"/>
    <property type="match status" value="1"/>
</dbReference>
<evidence type="ECO:0000313" key="5">
    <source>
        <dbReference type="RefSeq" id="XP_031558871.1"/>
    </source>
</evidence>
<dbReference type="PROSITE" id="PS00514">
    <property type="entry name" value="FIBRINOGEN_C_1"/>
    <property type="match status" value="1"/>
</dbReference>